<reference evidence="3" key="1">
    <citation type="submission" date="2024-02" db="EMBL/GenBank/DDBJ databases">
        <title>Genome sequences of strain Gemmobacter sp. JM10B15.</title>
        <authorList>
            <person name="Zhang M."/>
        </authorList>
    </citation>
    <scope>NUCLEOTIDE SEQUENCE</scope>
    <source>
        <strain evidence="3">JM10B15</strain>
    </source>
</reference>
<dbReference type="PANTHER" id="PTHR21666">
    <property type="entry name" value="PEPTIDASE-RELATED"/>
    <property type="match status" value="1"/>
</dbReference>
<evidence type="ECO:0000313" key="3">
    <source>
        <dbReference type="EMBL" id="MEH7828386.1"/>
    </source>
</evidence>
<dbReference type="RefSeq" id="WP_335422275.1">
    <property type="nucleotide sequence ID" value="NZ_JBALHR010000004.1"/>
</dbReference>
<feature type="domain" description="M23ase beta-sheet core" evidence="2">
    <location>
        <begin position="60"/>
        <end position="177"/>
    </location>
</feature>
<keyword evidence="3" id="KW-0378">Hydrolase</keyword>
<gene>
    <name evidence="3" type="ORF">V6590_09490</name>
</gene>
<accession>A0ABU8BUL2</accession>
<dbReference type="Proteomes" id="UP001431963">
    <property type="component" value="Unassembled WGS sequence"/>
</dbReference>
<dbReference type="PANTHER" id="PTHR21666:SF270">
    <property type="entry name" value="MUREIN HYDROLASE ACTIVATOR ENVC"/>
    <property type="match status" value="1"/>
</dbReference>
<dbReference type="Gene3D" id="2.70.70.10">
    <property type="entry name" value="Glucose Permease (Domain IIA)"/>
    <property type="match status" value="1"/>
</dbReference>
<evidence type="ECO:0000313" key="4">
    <source>
        <dbReference type="Proteomes" id="UP001431963"/>
    </source>
</evidence>
<dbReference type="SUPFAM" id="SSF51261">
    <property type="entry name" value="Duplicated hybrid motif"/>
    <property type="match status" value="1"/>
</dbReference>
<organism evidence="3 4">
    <name type="scientific">Gemmobacter denitrificans</name>
    <dbReference type="NCBI Taxonomy" id="3123040"/>
    <lineage>
        <taxon>Bacteria</taxon>
        <taxon>Pseudomonadati</taxon>
        <taxon>Pseudomonadota</taxon>
        <taxon>Alphaproteobacteria</taxon>
        <taxon>Rhodobacterales</taxon>
        <taxon>Paracoccaceae</taxon>
        <taxon>Gemmobacter</taxon>
    </lineage>
</organism>
<sequence>MIRALSLGLILAPAAAGAFDLGLPVACTLGETCHIQQFPDRDPGPAARDYTCGSLSYDGHDGTDFALPSLAAMTAGVDVLAAAPGVVRGARDGMPDILISDPAAPPLEGRDCGNGLAITHTDGWETQYCHLKQGSVQVKPGDAVQAGQVLGQIGLSGNTEFPHLHLTVRQNGVAVDPFAPGDMALCGKAGDDLWSAPLPYQPGGIIAIGFADAVPDYGQVKAGLAAQPLRAAAPALVVWAYLFGTRAGDRLQLTLTGPQGEVVADTIALDRTQAQAMRAIGRKLRDSRWPPGRYQGQAILLRDGAEVDRAILTADLP</sequence>
<name>A0ABU8BUL2_9RHOB</name>
<comment type="caution">
    <text evidence="3">The sequence shown here is derived from an EMBL/GenBank/DDBJ whole genome shotgun (WGS) entry which is preliminary data.</text>
</comment>
<dbReference type="Pfam" id="PF01551">
    <property type="entry name" value="Peptidase_M23"/>
    <property type="match status" value="1"/>
</dbReference>
<feature type="signal peptide" evidence="1">
    <location>
        <begin position="1"/>
        <end position="18"/>
    </location>
</feature>
<dbReference type="InterPro" id="IPR016047">
    <property type="entry name" value="M23ase_b-sheet_dom"/>
</dbReference>
<proteinExistence type="predicted"/>
<dbReference type="InterPro" id="IPR050570">
    <property type="entry name" value="Cell_wall_metabolism_enzyme"/>
</dbReference>
<keyword evidence="4" id="KW-1185">Reference proteome</keyword>
<dbReference type="EC" id="3.4.-.-" evidence="3"/>
<protein>
    <submittedName>
        <fullName evidence="3">M23 family metallopeptidase</fullName>
        <ecNumber evidence="3">3.4.-.-</ecNumber>
    </submittedName>
</protein>
<dbReference type="CDD" id="cd12797">
    <property type="entry name" value="M23_peptidase"/>
    <property type="match status" value="1"/>
</dbReference>
<dbReference type="GO" id="GO:0016787">
    <property type="term" value="F:hydrolase activity"/>
    <property type="evidence" value="ECO:0007669"/>
    <property type="project" value="UniProtKB-KW"/>
</dbReference>
<dbReference type="InterPro" id="IPR011055">
    <property type="entry name" value="Dup_hybrid_motif"/>
</dbReference>
<feature type="chain" id="PRO_5047456668" evidence="1">
    <location>
        <begin position="19"/>
        <end position="317"/>
    </location>
</feature>
<keyword evidence="1" id="KW-0732">Signal</keyword>
<evidence type="ECO:0000259" key="2">
    <source>
        <dbReference type="Pfam" id="PF01551"/>
    </source>
</evidence>
<dbReference type="EMBL" id="JBALHR010000004">
    <property type="protein sequence ID" value="MEH7828386.1"/>
    <property type="molecule type" value="Genomic_DNA"/>
</dbReference>
<evidence type="ECO:0000256" key="1">
    <source>
        <dbReference type="SAM" id="SignalP"/>
    </source>
</evidence>